<dbReference type="RefSeq" id="WP_053143242.1">
    <property type="nucleotide sequence ID" value="NZ_CP012383.1"/>
</dbReference>
<sequence length="284" mass="31777">MTDQPTAWDRLHDMIDTTKAEAANTTPSTAIADAIRESVVNAPSLRNCLYPGCLQEFDMAARMNGREPARPSWSGDGWHQVTRGPSPGSLCPDHVAIVTRHLPRTVDLPNGRWMVACACTWMSRPQTYGGLLRPLWEEHLLLAAGELPAPVTLAETPGRIPLADHTEDSLRDLYEALEDTEHDRAETREAAQAMYKSWDWHRKALGGAARAVTAVRNHMRTSSTDWAAERSTAYLWGVLIGWDDDVLEELAVKHRWNEHRVKYVREMRALLAPVTDSPQGQDNA</sequence>
<evidence type="ECO:0000256" key="1">
    <source>
        <dbReference type="SAM" id="Coils"/>
    </source>
</evidence>
<name>A0A0K2B641_STRA7</name>
<keyword evidence="1" id="KW-0175">Coiled coil</keyword>
<accession>A0A0K2B641</accession>
<dbReference type="Proteomes" id="UP000061018">
    <property type="component" value="Plasmid pSAM1"/>
</dbReference>
<feature type="coiled-coil region" evidence="1">
    <location>
        <begin position="163"/>
        <end position="190"/>
    </location>
</feature>
<reference evidence="3" key="1">
    <citation type="journal article" date="2015" name="J. Biotechnol.">
        <title>Complete genome sequence of Streptomyces ambofaciens ATCC 23877, the spiramycin producer.</title>
        <authorList>
            <person name="Thibessard A."/>
            <person name="Haas D."/>
            <person name="Gerbaud C."/>
            <person name="Aigle B."/>
            <person name="Lautru S."/>
            <person name="Pernodet J.L."/>
            <person name="Leblond P."/>
        </authorList>
    </citation>
    <scope>NUCLEOTIDE SEQUENCE [LARGE SCALE GENOMIC DNA]</scope>
    <source>
        <strain evidence="3">ATCC 23877 / 3486 / DSM 40053 / JCM 4204 / NBRC 12836 / NRRL B-2516</strain>
        <plasmid evidence="3">pSAM1</plasmid>
    </source>
</reference>
<proteinExistence type="predicted"/>
<evidence type="ECO:0000313" key="2">
    <source>
        <dbReference type="EMBL" id="AKZ60739.1"/>
    </source>
</evidence>
<gene>
    <name evidence="2" type="ORF">SAM23877_p030</name>
</gene>
<keyword evidence="2" id="KW-0614">Plasmid</keyword>
<dbReference type="EMBL" id="CP012383">
    <property type="protein sequence ID" value="AKZ60739.1"/>
    <property type="molecule type" value="Genomic_DNA"/>
</dbReference>
<dbReference type="AlphaFoldDB" id="A0A0K2B641"/>
<protein>
    <submittedName>
        <fullName evidence="2">Uncharacterized protein</fullName>
    </submittedName>
</protein>
<organism evidence="2 3">
    <name type="scientific">Streptomyces ambofaciens (strain ATCC 23877 / 3486 / DSM 40053 / JCM 4204 / NBRC 12836 / NRRL B-2516)</name>
    <dbReference type="NCBI Taxonomy" id="278992"/>
    <lineage>
        <taxon>Bacteria</taxon>
        <taxon>Bacillati</taxon>
        <taxon>Actinomycetota</taxon>
        <taxon>Actinomycetes</taxon>
        <taxon>Kitasatosporales</taxon>
        <taxon>Streptomycetaceae</taxon>
        <taxon>Streptomyces</taxon>
    </lineage>
</organism>
<evidence type="ECO:0000313" key="3">
    <source>
        <dbReference type="Proteomes" id="UP000061018"/>
    </source>
</evidence>
<dbReference type="KEGG" id="samb:SAM23877_p030"/>
<geneLocation type="plasmid" evidence="2 3">
    <name>pSAM1</name>
</geneLocation>